<evidence type="ECO:0000313" key="9">
    <source>
        <dbReference type="EMBL" id="ATF25093.1"/>
    </source>
</evidence>
<evidence type="ECO:0000256" key="5">
    <source>
        <dbReference type="ARBA" id="ARBA00023136"/>
    </source>
</evidence>
<keyword evidence="6 10" id="KW-0449">Lipoprotein</keyword>
<feature type="domain" description="ABC transporter substrate-binding protein PnrA-like" evidence="8">
    <location>
        <begin position="40"/>
        <end position="352"/>
    </location>
</feature>
<dbReference type="CDD" id="cd06354">
    <property type="entry name" value="PBP1_PrnA-like"/>
    <property type="match status" value="1"/>
</dbReference>
<keyword evidence="5" id="KW-0472">Membrane</keyword>
<dbReference type="EMBL" id="CP023483">
    <property type="protein sequence ID" value="ATF25093.1"/>
    <property type="molecule type" value="Genomic_DNA"/>
</dbReference>
<protein>
    <submittedName>
        <fullName evidence="9">BMP family ABC transporter substrate-binding protein</fullName>
    </submittedName>
    <submittedName>
        <fullName evidence="10">Lipoprotein involved in guanosine transport</fullName>
    </submittedName>
</protein>
<dbReference type="InterPro" id="IPR028082">
    <property type="entry name" value="Peripla_BP_I"/>
</dbReference>
<dbReference type="EMBL" id="OUNC01000012">
    <property type="protein sequence ID" value="SPP28347.1"/>
    <property type="molecule type" value="Genomic_DNA"/>
</dbReference>
<keyword evidence="4 7" id="KW-0732">Signal</keyword>
<gene>
    <name evidence="10" type="primary">nupN</name>
    <name evidence="10" type="ORF">BTBSAS_20217</name>
    <name evidence="9" type="ORF">CNY62_01130</name>
</gene>
<dbReference type="SUPFAM" id="SSF53822">
    <property type="entry name" value="Periplasmic binding protein-like I"/>
    <property type="match status" value="1"/>
</dbReference>
<dbReference type="RefSeq" id="WP_029092171.1">
    <property type="nucleotide sequence ID" value="NZ_CBCPHX010000008.1"/>
</dbReference>
<evidence type="ECO:0000256" key="2">
    <source>
        <dbReference type="ARBA" id="ARBA00008610"/>
    </source>
</evidence>
<reference evidence="10" key="2">
    <citation type="submission" date="2018-04" db="EMBL/GenBank/DDBJ databases">
        <authorList>
            <person name="Go L.Y."/>
            <person name="Mitchell J.A."/>
        </authorList>
    </citation>
    <scope>NUCLEOTIDE SEQUENCE</scope>
    <source>
        <strain evidence="10">BSAS1 3</strain>
    </source>
</reference>
<comment type="similarity">
    <text evidence="2">Belongs to the BMP lipoprotein family.</text>
</comment>
<comment type="subcellular location">
    <subcellularLocation>
        <location evidence="1">Cell membrane</location>
        <topology evidence="1">Lipid-anchor</topology>
    </subcellularLocation>
</comment>
<dbReference type="Pfam" id="PF02608">
    <property type="entry name" value="Bmp"/>
    <property type="match status" value="1"/>
</dbReference>
<dbReference type="GeneID" id="66538277"/>
<dbReference type="AlphaFoldDB" id="A0A1D2KQK5"/>
<name>A0A1D2KQK5_BROTH</name>
<dbReference type="Proteomes" id="UP000270190">
    <property type="component" value="Unassembled WGS sequence"/>
</dbReference>
<evidence type="ECO:0000256" key="7">
    <source>
        <dbReference type="SAM" id="SignalP"/>
    </source>
</evidence>
<accession>A0A1D2KQK5</accession>
<evidence type="ECO:0000313" key="12">
    <source>
        <dbReference type="Proteomes" id="UP000270190"/>
    </source>
</evidence>
<dbReference type="PROSITE" id="PS51257">
    <property type="entry name" value="PROKAR_LIPOPROTEIN"/>
    <property type="match status" value="1"/>
</dbReference>
<evidence type="ECO:0000259" key="8">
    <source>
        <dbReference type="Pfam" id="PF02608"/>
    </source>
</evidence>
<feature type="signal peptide" evidence="7">
    <location>
        <begin position="1"/>
        <end position="21"/>
    </location>
</feature>
<evidence type="ECO:0000256" key="4">
    <source>
        <dbReference type="ARBA" id="ARBA00022729"/>
    </source>
</evidence>
<feature type="chain" id="PRO_5033268445" evidence="7">
    <location>
        <begin position="22"/>
        <end position="354"/>
    </location>
</feature>
<dbReference type="Gene3D" id="3.40.50.2300">
    <property type="match status" value="2"/>
</dbReference>
<evidence type="ECO:0000256" key="1">
    <source>
        <dbReference type="ARBA" id="ARBA00004193"/>
    </source>
</evidence>
<reference evidence="9 11" key="1">
    <citation type="submission" date="2017-09" db="EMBL/GenBank/DDBJ databases">
        <title>Complete Genome Sequences of Two Strains of the Meat Spoilage Bacterium Brochothrix thermosphacta Isolated from Ground Chicken.</title>
        <authorList>
            <person name="Paoli G.C."/>
            <person name="Wijey C."/>
            <person name="Chen C.-Y."/>
            <person name="Nguyen L."/>
            <person name="Yan X."/>
            <person name="Irwin P.L."/>
        </authorList>
    </citation>
    <scope>NUCLEOTIDE SEQUENCE [LARGE SCALE GENOMIC DNA]</scope>
    <source>
        <strain evidence="9 11">BI</strain>
    </source>
</reference>
<dbReference type="Proteomes" id="UP000243591">
    <property type="component" value="Chromosome"/>
</dbReference>
<dbReference type="STRING" id="2756.BFR44_02385"/>
<dbReference type="PANTHER" id="PTHR34296:SF2">
    <property type="entry name" value="ABC TRANSPORTER GUANOSINE-BINDING PROTEIN NUPN"/>
    <property type="match status" value="1"/>
</dbReference>
<sequence>MKKRSLAVVLIMVVVLSSFLAACGNKSSKSDDAKKDDKFTVAMVTDQGGVDDRSFNQSAWDGLQKFGKDNGLEKGKSGYDYFQSANEADYKTNLNSAIRSNFDLVFGVGFQLTKAVTETAKQQKDAHFALIDDVVEGVDNIASIRFADNEGAFLMGVIAGLTTKTNHVGFIGGMEGEVVGRFEAGFKAGVKEVNPKAKIDVKYVGSFVQADKGQQIAATMYSNDADIILSAAGASGNGAFTEARNLKKEDSSREIWFMGVDRDQADQGEVKVDGKTFNVALASQIKRVDIAVEETSKLAKDGKFPGGKTIVYGLDKDAVGIADSTDNIDKKVLDKVKEYKEKIISGDVKVPEKP</sequence>
<dbReference type="GO" id="GO:0005886">
    <property type="term" value="C:plasma membrane"/>
    <property type="evidence" value="ECO:0007669"/>
    <property type="project" value="UniProtKB-SubCell"/>
</dbReference>
<keyword evidence="3" id="KW-1003">Cell membrane</keyword>
<dbReference type="InterPro" id="IPR003760">
    <property type="entry name" value="PnrA-like"/>
</dbReference>
<dbReference type="KEGG" id="bths:CNY62_01130"/>
<dbReference type="OrthoDB" id="9784230at2"/>
<reference evidence="12" key="3">
    <citation type="submission" date="2018-04" db="EMBL/GenBank/DDBJ databases">
        <authorList>
            <person name="Illikoud N."/>
        </authorList>
    </citation>
    <scope>NUCLEOTIDE SEQUENCE [LARGE SCALE GENOMIC DNA]</scope>
</reference>
<dbReference type="InterPro" id="IPR050957">
    <property type="entry name" value="BMP_lipoprotein"/>
</dbReference>
<evidence type="ECO:0000313" key="11">
    <source>
        <dbReference type="Proteomes" id="UP000243591"/>
    </source>
</evidence>
<keyword evidence="11" id="KW-1185">Reference proteome</keyword>
<evidence type="ECO:0000256" key="6">
    <source>
        <dbReference type="ARBA" id="ARBA00023288"/>
    </source>
</evidence>
<evidence type="ECO:0000256" key="3">
    <source>
        <dbReference type="ARBA" id="ARBA00022475"/>
    </source>
</evidence>
<dbReference type="PANTHER" id="PTHR34296">
    <property type="entry name" value="TRANSCRIPTIONAL ACTIVATOR PROTEIN MED"/>
    <property type="match status" value="1"/>
</dbReference>
<proteinExistence type="inferred from homology"/>
<organism evidence="9 11">
    <name type="scientific">Brochothrix thermosphacta</name>
    <name type="common">Microbacterium thermosphactum</name>
    <dbReference type="NCBI Taxonomy" id="2756"/>
    <lineage>
        <taxon>Bacteria</taxon>
        <taxon>Bacillati</taxon>
        <taxon>Bacillota</taxon>
        <taxon>Bacilli</taxon>
        <taxon>Bacillales</taxon>
        <taxon>Listeriaceae</taxon>
        <taxon>Brochothrix</taxon>
    </lineage>
</organism>
<evidence type="ECO:0000313" key="10">
    <source>
        <dbReference type="EMBL" id="SPP28347.1"/>
    </source>
</evidence>